<comment type="caution">
    <text evidence="3">The sequence shown here is derived from an EMBL/GenBank/DDBJ whole genome shotgun (WGS) entry which is preliminary data.</text>
</comment>
<evidence type="ECO:0000313" key="3">
    <source>
        <dbReference type="EMBL" id="ROT68352.1"/>
    </source>
</evidence>
<evidence type="ECO:0000313" key="4">
    <source>
        <dbReference type="Proteomes" id="UP000283509"/>
    </source>
</evidence>
<dbReference type="InterPro" id="IPR052815">
    <property type="entry name" value="PDCD2-like_regulator"/>
</dbReference>
<feature type="domain" description="Programmed cell death protein 2 C-terminal" evidence="2">
    <location>
        <begin position="324"/>
        <end position="425"/>
    </location>
</feature>
<dbReference type="GO" id="GO:0005737">
    <property type="term" value="C:cytoplasm"/>
    <property type="evidence" value="ECO:0007669"/>
    <property type="project" value="InterPro"/>
</dbReference>
<feature type="compositionally biased region" description="Low complexity" evidence="1">
    <location>
        <begin position="101"/>
        <end position="112"/>
    </location>
</feature>
<dbReference type="Proteomes" id="UP000283509">
    <property type="component" value="Unassembled WGS sequence"/>
</dbReference>
<dbReference type="AlphaFoldDB" id="A0A3R7LYY9"/>
<dbReference type="GO" id="GO:0006915">
    <property type="term" value="P:apoptotic process"/>
    <property type="evidence" value="ECO:0007669"/>
    <property type="project" value="TreeGrafter"/>
</dbReference>
<accession>A0A3R7LYY9</accession>
<dbReference type="EMBL" id="QCYY01002683">
    <property type="protein sequence ID" value="ROT68352.1"/>
    <property type="molecule type" value="Genomic_DNA"/>
</dbReference>
<dbReference type="InterPro" id="IPR007320">
    <property type="entry name" value="PDCD2_C"/>
</dbReference>
<feature type="compositionally biased region" description="Low complexity" evidence="1">
    <location>
        <begin position="133"/>
        <end position="143"/>
    </location>
</feature>
<feature type="region of interest" description="Disordered" evidence="1">
    <location>
        <begin position="99"/>
        <end position="143"/>
    </location>
</feature>
<keyword evidence="4" id="KW-1185">Reference proteome</keyword>
<gene>
    <name evidence="3" type="ORF">C7M84_013514</name>
</gene>
<dbReference type="PANTHER" id="PTHR46421">
    <property type="entry name" value="PROGRAMMED CELL DEATH PROTEIN 2-LIKE"/>
    <property type="match status" value="1"/>
</dbReference>
<dbReference type="Pfam" id="PF04194">
    <property type="entry name" value="PDCD2_C"/>
    <property type="match status" value="1"/>
</dbReference>
<reference evidence="3 4" key="2">
    <citation type="submission" date="2019-01" db="EMBL/GenBank/DDBJ databases">
        <title>The decoding of complex shrimp genome reveals the adaptation for benthos swimmer, frequently molting mechanism and breeding impact on genome.</title>
        <authorList>
            <person name="Sun Y."/>
            <person name="Gao Y."/>
            <person name="Yu Y."/>
        </authorList>
    </citation>
    <scope>NUCLEOTIDE SEQUENCE [LARGE SCALE GENOMIC DNA]</scope>
    <source>
        <tissue evidence="3">Muscle</tissue>
    </source>
</reference>
<reference evidence="3 4" key="1">
    <citation type="submission" date="2018-04" db="EMBL/GenBank/DDBJ databases">
        <authorList>
            <person name="Zhang X."/>
            <person name="Yuan J."/>
            <person name="Li F."/>
            <person name="Xiang J."/>
        </authorList>
    </citation>
    <scope>NUCLEOTIDE SEQUENCE [LARGE SCALE GENOMIC DNA]</scope>
    <source>
        <tissue evidence="3">Muscle</tissue>
    </source>
</reference>
<name>A0A3R7LYY9_PENVA</name>
<dbReference type="OrthoDB" id="366284at2759"/>
<organism evidence="3 4">
    <name type="scientific">Penaeus vannamei</name>
    <name type="common">Whiteleg shrimp</name>
    <name type="synonym">Litopenaeus vannamei</name>
    <dbReference type="NCBI Taxonomy" id="6689"/>
    <lineage>
        <taxon>Eukaryota</taxon>
        <taxon>Metazoa</taxon>
        <taxon>Ecdysozoa</taxon>
        <taxon>Arthropoda</taxon>
        <taxon>Crustacea</taxon>
        <taxon>Multicrustacea</taxon>
        <taxon>Malacostraca</taxon>
        <taxon>Eumalacostraca</taxon>
        <taxon>Eucarida</taxon>
        <taxon>Decapoda</taxon>
        <taxon>Dendrobranchiata</taxon>
        <taxon>Penaeoidea</taxon>
        <taxon>Penaeidae</taxon>
        <taxon>Penaeus</taxon>
    </lineage>
</organism>
<sequence length="429" mass="46823">MASKPQLVLLGYVDEQITSKYQQVVNFTTSKIGGAPDWCISGSSIPICKRCGRRQSLVIQIYCPLEGSPYHRTLFIFACVTQECWNRPHSWTCLRSQIPDPTSSKTSLPSTKAVPPQSAGGETWFEDDDDWGSNDNDGNGNADNYNFASSSQLYLDNMAKKPDGMSNLNNMNSNTSSITEVAQSMESKLNIIEGDANANEALCGAVGIVGCGGEGVEASAVIEGSEEDMIAVDTPEQPTTDIPALFQEAAQIDANADVTFIPYFLSSEIEPPEDVSFTDHERELLVRYTHSTGHDFREEENAGGGEGKGDGVYEKDVAIHGDVLLHKFKKRISRSPQQVMRYCREEGASPLWLRPPGASDVATKCQHCGGSMVFELQLTPQMIIHLRVSGVQGTPLEFGTVTVFTCLASCWSDKDTVRQEAIVVQSEVI</sequence>
<evidence type="ECO:0000259" key="2">
    <source>
        <dbReference type="Pfam" id="PF04194"/>
    </source>
</evidence>
<proteinExistence type="predicted"/>
<evidence type="ECO:0000256" key="1">
    <source>
        <dbReference type="SAM" id="MobiDB-lite"/>
    </source>
</evidence>
<dbReference type="STRING" id="6689.A0A3R7LYY9"/>
<dbReference type="PANTHER" id="PTHR46421:SF1">
    <property type="entry name" value="PROGRAMMED CELL DEATH PROTEIN 2-LIKE"/>
    <property type="match status" value="1"/>
</dbReference>
<protein>
    <submittedName>
        <fullName evidence="3">Putative programmed cell death protein 2-like</fullName>
    </submittedName>
</protein>